<reference evidence="2" key="1">
    <citation type="journal article" date="2020" name="ISME J.">
        <title>Gammaproteobacteria mediating utilization of methyl-, sulfur- and petroleum organic compounds in deep ocean hydrothermal plumes.</title>
        <authorList>
            <person name="Zhou Z."/>
            <person name="Liu Y."/>
            <person name="Pan J."/>
            <person name="Cron B.R."/>
            <person name="Toner B.M."/>
            <person name="Anantharaman K."/>
            <person name="Breier J.A."/>
            <person name="Dick G.J."/>
            <person name="Li M."/>
        </authorList>
    </citation>
    <scope>NUCLEOTIDE SEQUENCE</scope>
    <source>
        <strain evidence="2">SZUA-1523</strain>
    </source>
</reference>
<keyword evidence="1" id="KW-1133">Transmembrane helix</keyword>
<protein>
    <recommendedName>
        <fullName evidence="4">Sodium/calcium exchanger membrane region domain-containing protein</fullName>
    </recommendedName>
</protein>
<feature type="transmembrane region" description="Helical" evidence="1">
    <location>
        <begin position="63"/>
        <end position="84"/>
    </location>
</feature>
<evidence type="ECO:0008006" key="4">
    <source>
        <dbReference type="Google" id="ProtNLM"/>
    </source>
</evidence>
<feature type="transmembrane region" description="Helical" evidence="1">
    <location>
        <begin position="7"/>
        <end position="24"/>
    </location>
</feature>
<organism evidence="2 3">
    <name type="scientific">Pyrodictium delaneyi</name>
    <dbReference type="NCBI Taxonomy" id="1273541"/>
    <lineage>
        <taxon>Archaea</taxon>
        <taxon>Thermoproteota</taxon>
        <taxon>Thermoprotei</taxon>
        <taxon>Desulfurococcales</taxon>
        <taxon>Pyrodictiaceae</taxon>
        <taxon>Pyrodictium</taxon>
    </lineage>
</organism>
<keyword evidence="1" id="KW-0472">Membrane</keyword>
<dbReference type="EMBL" id="DQVR01000043">
    <property type="protein sequence ID" value="HIQ23813.1"/>
    <property type="molecule type" value="Genomic_DNA"/>
</dbReference>
<proteinExistence type="predicted"/>
<sequence>MAGRGLALYLALGVAGLVIGLYGAHGGSVLPSVVGGLLGILGFGEVTVHWLEKAVHAYGLRRYAAGVLVNSLAVAPELLLAYSIGSRGVAEGNLELVELAVLSVMVSAGLNLAVLGIVVLMGRGGLRTPSEASAIELPLLRAVVAAVSVIVLYALVEAAYLGVVPRDPLEASLTLLVFFLIYILWVVRAGREPGAGAGGLGWAPMAARWPGRPRGGG</sequence>
<feature type="transmembrane region" description="Helical" evidence="1">
    <location>
        <begin position="30"/>
        <end position="51"/>
    </location>
</feature>
<evidence type="ECO:0000256" key="1">
    <source>
        <dbReference type="SAM" id="Phobius"/>
    </source>
</evidence>
<dbReference type="Proteomes" id="UP000600071">
    <property type="component" value="Unassembled WGS sequence"/>
</dbReference>
<evidence type="ECO:0000313" key="2">
    <source>
        <dbReference type="EMBL" id="HIQ23813.1"/>
    </source>
</evidence>
<evidence type="ECO:0000313" key="3">
    <source>
        <dbReference type="Proteomes" id="UP000600071"/>
    </source>
</evidence>
<feature type="transmembrane region" description="Helical" evidence="1">
    <location>
        <begin position="142"/>
        <end position="163"/>
    </location>
</feature>
<feature type="transmembrane region" description="Helical" evidence="1">
    <location>
        <begin position="96"/>
        <end position="121"/>
    </location>
</feature>
<feature type="transmembrane region" description="Helical" evidence="1">
    <location>
        <begin position="169"/>
        <end position="187"/>
    </location>
</feature>
<dbReference type="AlphaFoldDB" id="A0A832ZSS4"/>
<gene>
    <name evidence="2" type="ORF">EYH50_02045</name>
</gene>
<keyword evidence="1" id="KW-0812">Transmembrane</keyword>
<comment type="caution">
    <text evidence="2">The sequence shown here is derived from an EMBL/GenBank/DDBJ whole genome shotgun (WGS) entry which is preliminary data.</text>
</comment>
<accession>A0A832ZSS4</accession>
<name>A0A832ZSS4_9CREN</name>